<sequence>MAATITFSSNEGRSLLKTIVSKLVPQWSTGLREFQAETIPLILDNQDVFAIAATGDGKSALFSVPILVHQEIAKNPDLYPKFQVPICQEPIGIVVTPTKGLANNIVKELEYQFGIAAFAYTRENVAGKIRDRVDIDKEIADCRYRIVCVDPEHLRKLSWIKISDSPTFRSNLIFGCAEEAHVIDEWGMNFRPLFRQIGAFVRSRLPSTKSVFAITATIIPGAPQDSLLPFLNQRRRTIIHVRTIDLGYRVFLYLFRNAPQIYNRHYRIRMYSALAPDTYNQRTIDLLQTDPRCQIVIATKAFSLGIHASTLQDSICIGTPDTQCELDQCGGRVGRVRDMNARRIIFTTAKELQSAQKRIEGMFLYLNL</sequence>
<name>A0A4S8KM78_DENBC</name>
<dbReference type="GO" id="GO:0000724">
    <property type="term" value="P:double-strand break repair via homologous recombination"/>
    <property type="evidence" value="ECO:0007669"/>
    <property type="project" value="TreeGrafter"/>
</dbReference>
<evidence type="ECO:0000256" key="5">
    <source>
        <dbReference type="ARBA" id="ARBA00034808"/>
    </source>
</evidence>
<evidence type="ECO:0000256" key="4">
    <source>
        <dbReference type="ARBA" id="ARBA00034617"/>
    </source>
</evidence>
<dbReference type="SMART" id="SM00487">
    <property type="entry name" value="DEXDc"/>
    <property type="match status" value="1"/>
</dbReference>
<keyword evidence="8" id="KW-1185">Reference proteome</keyword>
<dbReference type="InterPro" id="IPR001650">
    <property type="entry name" value="Helicase_C-like"/>
</dbReference>
<dbReference type="GO" id="GO:0043138">
    <property type="term" value="F:3'-5' DNA helicase activity"/>
    <property type="evidence" value="ECO:0007669"/>
    <property type="project" value="UniProtKB-EC"/>
</dbReference>
<dbReference type="Pfam" id="PF00271">
    <property type="entry name" value="Helicase_C"/>
    <property type="match status" value="1"/>
</dbReference>
<evidence type="ECO:0000313" key="8">
    <source>
        <dbReference type="Proteomes" id="UP000297245"/>
    </source>
</evidence>
<dbReference type="GO" id="GO:0005694">
    <property type="term" value="C:chromosome"/>
    <property type="evidence" value="ECO:0007669"/>
    <property type="project" value="TreeGrafter"/>
</dbReference>
<dbReference type="OrthoDB" id="3260945at2759"/>
<comment type="catalytic activity">
    <reaction evidence="4">
        <text>Couples ATP hydrolysis with the unwinding of duplex DNA by translocating in the 3'-5' direction.</text>
        <dbReference type="EC" id="5.6.2.4"/>
    </reaction>
</comment>
<keyword evidence="2" id="KW-0547">Nucleotide-binding</keyword>
<evidence type="ECO:0000256" key="1">
    <source>
        <dbReference type="ARBA" id="ARBA00005446"/>
    </source>
</evidence>
<dbReference type="PANTHER" id="PTHR13710:SF120">
    <property type="entry name" value="BIFUNCTIONAL 3'-5' EXONUCLEASE_ATP-DEPENDENT HELICASE WRN"/>
    <property type="match status" value="1"/>
</dbReference>
<proteinExistence type="inferred from homology"/>
<dbReference type="PROSITE" id="PS51192">
    <property type="entry name" value="HELICASE_ATP_BIND_1"/>
    <property type="match status" value="1"/>
</dbReference>
<dbReference type="CDD" id="cd18785">
    <property type="entry name" value="SF2_C"/>
    <property type="match status" value="1"/>
</dbReference>
<dbReference type="GO" id="GO:0005524">
    <property type="term" value="F:ATP binding"/>
    <property type="evidence" value="ECO:0007669"/>
    <property type="project" value="UniProtKB-KW"/>
</dbReference>
<dbReference type="GO" id="GO:0016787">
    <property type="term" value="F:hydrolase activity"/>
    <property type="evidence" value="ECO:0007669"/>
    <property type="project" value="UniProtKB-KW"/>
</dbReference>
<evidence type="ECO:0000313" key="7">
    <source>
        <dbReference type="EMBL" id="THU76704.1"/>
    </source>
</evidence>
<dbReference type="Pfam" id="PF00270">
    <property type="entry name" value="DEAD"/>
    <property type="match status" value="1"/>
</dbReference>
<dbReference type="Gene3D" id="3.40.50.300">
    <property type="entry name" value="P-loop containing nucleotide triphosphate hydrolases"/>
    <property type="match status" value="2"/>
</dbReference>
<accession>A0A4S8KM78</accession>
<dbReference type="InterPro" id="IPR027417">
    <property type="entry name" value="P-loop_NTPase"/>
</dbReference>
<dbReference type="EC" id="5.6.2.4" evidence="5"/>
<keyword evidence="3" id="KW-0067">ATP-binding</keyword>
<dbReference type="GO" id="GO:0005634">
    <property type="term" value="C:nucleus"/>
    <property type="evidence" value="ECO:0007669"/>
    <property type="project" value="TreeGrafter"/>
</dbReference>
<feature type="domain" description="Helicase ATP-binding" evidence="6">
    <location>
        <begin position="39"/>
        <end position="236"/>
    </location>
</feature>
<keyword evidence="7" id="KW-0378">Hydrolase</keyword>
<dbReference type="GO" id="GO:0009378">
    <property type="term" value="F:four-way junction helicase activity"/>
    <property type="evidence" value="ECO:0007669"/>
    <property type="project" value="TreeGrafter"/>
</dbReference>
<protein>
    <recommendedName>
        <fullName evidence="5">DNA 3'-5' helicase</fullName>
        <ecNumber evidence="5">5.6.2.4</ecNumber>
    </recommendedName>
</protein>
<dbReference type="InterPro" id="IPR014001">
    <property type="entry name" value="Helicase_ATP-bd"/>
</dbReference>
<evidence type="ECO:0000259" key="6">
    <source>
        <dbReference type="PROSITE" id="PS51192"/>
    </source>
</evidence>
<dbReference type="InterPro" id="IPR011545">
    <property type="entry name" value="DEAD/DEAH_box_helicase_dom"/>
</dbReference>
<dbReference type="AlphaFoldDB" id="A0A4S8KM78"/>
<dbReference type="EMBL" id="ML180746">
    <property type="protein sequence ID" value="THU76704.1"/>
    <property type="molecule type" value="Genomic_DNA"/>
</dbReference>
<organism evidence="7 8">
    <name type="scientific">Dendrothele bispora (strain CBS 962.96)</name>
    <dbReference type="NCBI Taxonomy" id="1314807"/>
    <lineage>
        <taxon>Eukaryota</taxon>
        <taxon>Fungi</taxon>
        <taxon>Dikarya</taxon>
        <taxon>Basidiomycota</taxon>
        <taxon>Agaricomycotina</taxon>
        <taxon>Agaricomycetes</taxon>
        <taxon>Agaricomycetidae</taxon>
        <taxon>Agaricales</taxon>
        <taxon>Agaricales incertae sedis</taxon>
        <taxon>Dendrothele</taxon>
    </lineage>
</organism>
<dbReference type="PANTHER" id="PTHR13710">
    <property type="entry name" value="DNA HELICASE RECQ FAMILY MEMBER"/>
    <property type="match status" value="1"/>
</dbReference>
<evidence type="ECO:0000256" key="3">
    <source>
        <dbReference type="ARBA" id="ARBA00022840"/>
    </source>
</evidence>
<evidence type="ECO:0000256" key="2">
    <source>
        <dbReference type="ARBA" id="ARBA00022741"/>
    </source>
</evidence>
<dbReference type="SUPFAM" id="SSF52540">
    <property type="entry name" value="P-loop containing nucleoside triphosphate hydrolases"/>
    <property type="match status" value="1"/>
</dbReference>
<dbReference type="GO" id="GO:0003676">
    <property type="term" value="F:nucleic acid binding"/>
    <property type="evidence" value="ECO:0007669"/>
    <property type="project" value="InterPro"/>
</dbReference>
<gene>
    <name evidence="7" type="ORF">K435DRAFT_704186</name>
</gene>
<comment type="similarity">
    <text evidence="1">Belongs to the helicase family. RecQ subfamily.</text>
</comment>
<dbReference type="Proteomes" id="UP000297245">
    <property type="component" value="Unassembled WGS sequence"/>
</dbReference>
<dbReference type="GO" id="GO:0005737">
    <property type="term" value="C:cytoplasm"/>
    <property type="evidence" value="ECO:0007669"/>
    <property type="project" value="TreeGrafter"/>
</dbReference>
<reference evidence="7 8" key="1">
    <citation type="journal article" date="2019" name="Nat. Ecol. Evol.">
        <title>Megaphylogeny resolves global patterns of mushroom evolution.</title>
        <authorList>
            <person name="Varga T."/>
            <person name="Krizsan K."/>
            <person name="Foldi C."/>
            <person name="Dima B."/>
            <person name="Sanchez-Garcia M."/>
            <person name="Sanchez-Ramirez S."/>
            <person name="Szollosi G.J."/>
            <person name="Szarkandi J.G."/>
            <person name="Papp V."/>
            <person name="Albert L."/>
            <person name="Andreopoulos W."/>
            <person name="Angelini C."/>
            <person name="Antonin V."/>
            <person name="Barry K.W."/>
            <person name="Bougher N.L."/>
            <person name="Buchanan P."/>
            <person name="Buyck B."/>
            <person name="Bense V."/>
            <person name="Catcheside P."/>
            <person name="Chovatia M."/>
            <person name="Cooper J."/>
            <person name="Damon W."/>
            <person name="Desjardin D."/>
            <person name="Finy P."/>
            <person name="Geml J."/>
            <person name="Haridas S."/>
            <person name="Hughes K."/>
            <person name="Justo A."/>
            <person name="Karasinski D."/>
            <person name="Kautmanova I."/>
            <person name="Kiss B."/>
            <person name="Kocsube S."/>
            <person name="Kotiranta H."/>
            <person name="LaButti K.M."/>
            <person name="Lechner B.E."/>
            <person name="Liimatainen K."/>
            <person name="Lipzen A."/>
            <person name="Lukacs Z."/>
            <person name="Mihaltcheva S."/>
            <person name="Morgado L.N."/>
            <person name="Niskanen T."/>
            <person name="Noordeloos M.E."/>
            <person name="Ohm R.A."/>
            <person name="Ortiz-Santana B."/>
            <person name="Ovrebo C."/>
            <person name="Racz N."/>
            <person name="Riley R."/>
            <person name="Savchenko A."/>
            <person name="Shiryaev A."/>
            <person name="Soop K."/>
            <person name="Spirin V."/>
            <person name="Szebenyi C."/>
            <person name="Tomsovsky M."/>
            <person name="Tulloss R.E."/>
            <person name="Uehling J."/>
            <person name="Grigoriev I.V."/>
            <person name="Vagvolgyi C."/>
            <person name="Papp T."/>
            <person name="Martin F.M."/>
            <person name="Miettinen O."/>
            <person name="Hibbett D.S."/>
            <person name="Nagy L.G."/>
        </authorList>
    </citation>
    <scope>NUCLEOTIDE SEQUENCE [LARGE SCALE GENOMIC DNA]</scope>
    <source>
        <strain evidence="7 8">CBS 962.96</strain>
    </source>
</reference>